<reference evidence="1 2" key="1">
    <citation type="journal article" date="2008" name="FEMS Yeast Res.">
        <title>Comparative genome analysis of a Saccharomyces cerevisiae wine strain.</title>
        <authorList>
            <person name="Borneman A.R."/>
            <person name="Forgan A.H."/>
            <person name="Pretorius I.S."/>
            <person name="Chambers P.J."/>
        </authorList>
    </citation>
    <scope>NUCLEOTIDE SEQUENCE [LARGE SCALE GENOMIC DNA]</scope>
    <source>
        <strain evidence="1 2">AWRI1631</strain>
    </source>
</reference>
<comment type="caution">
    <text evidence="1">The sequence shown here is derived from an EMBL/GenBank/DDBJ whole genome shotgun (WGS) entry which is preliminary data.</text>
</comment>
<dbReference type="AlphaFoldDB" id="B5VQL3"/>
<accession>B5VQL3</accession>
<name>B5VQL3_YEAS6</name>
<dbReference type="Proteomes" id="UP000008988">
    <property type="component" value="Unassembled WGS sequence"/>
</dbReference>
<gene>
    <name evidence="1" type="ORF">AWRI1631_141340</name>
</gene>
<evidence type="ECO:0000313" key="2">
    <source>
        <dbReference type="Proteomes" id="UP000008988"/>
    </source>
</evidence>
<protein>
    <submittedName>
        <fullName evidence="1">Uncharacterized protein</fullName>
    </submittedName>
</protein>
<dbReference type="EMBL" id="ABSV01001976">
    <property type="protein sequence ID" value="EDZ69779.1"/>
    <property type="molecule type" value="Genomic_DNA"/>
</dbReference>
<proteinExistence type="predicted"/>
<evidence type="ECO:0000313" key="1">
    <source>
        <dbReference type="EMBL" id="EDZ69779.1"/>
    </source>
</evidence>
<sequence length="35" mass="4049">MTNIRIVTGKHIYIRIWVTTASSSAVWAPNTQWVF</sequence>
<organism evidence="1 2">
    <name type="scientific">Saccharomyces cerevisiae (strain AWRI1631)</name>
    <name type="common">Baker's yeast</name>
    <dbReference type="NCBI Taxonomy" id="545124"/>
    <lineage>
        <taxon>Eukaryota</taxon>
        <taxon>Fungi</taxon>
        <taxon>Dikarya</taxon>
        <taxon>Ascomycota</taxon>
        <taxon>Saccharomycotina</taxon>
        <taxon>Saccharomycetes</taxon>
        <taxon>Saccharomycetales</taxon>
        <taxon>Saccharomycetaceae</taxon>
        <taxon>Saccharomyces</taxon>
    </lineage>
</organism>